<dbReference type="Proteomes" id="UP001054945">
    <property type="component" value="Unassembled WGS sequence"/>
</dbReference>
<gene>
    <name evidence="1" type="primary">ACP2</name>
    <name evidence="1" type="ORF">CEXT_63441</name>
</gene>
<proteinExistence type="predicted"/>
<comment type="caution">
    <text evidence="1">The sequence shown here is derived from an EMBL/GenBank/DDBJ whole genome shotgun (WGS) entry which is preliminary data.</text>
</comment>
<organism evidence="1 2">
    <name type="scientific">Caerostris extrusa</name>
    <name type="common">Bark spider</name>
    <name type="synonym">Caerostris bankana</name>
    <dbReference type="NCBI Taxonomy" id="172846"/>
    <lineage>
        <taxon>Eukaryota</taxon>
        <taxon>Metazoa</taxon>
        <taxon>Ecdysozoa</taxon>
        <taxon>Arthropoda</taxon>
        <taxon>Chelicerata</taxon>
        <taxon>Arachnida</taxon>
        <taxon>Araneae</taxon>
        <taxon>Araneomorphae</taxon>
        <taxon>Entelegynae</taxon>
        <taxon>Araneoidea</taxon>
        <taxon>Araneidae</taxon>
        <taxon>Caerostris</taxon>
    </lineage>
</organism>
<evidence type="ECO:0000313" key="1">
    <source>
        <dbReference type="EMBL" id="GIY10206.1"/>
    </source>
</evidence>
<evidence type="ECO:0000313" key="2">
    <source>
        <dbReference type="Proteomes" id="UP001054945"/>
    </source>
</evidence>
<sequence length="85" mass="10066">MLHSPLVKDFVQKDAFLYEFWTENSGMLVEDWLDVAKLYDVIDKELKAGLKVPRWARTYLADMKRITDYAFTWIYNTATSLQLKV</sequence>
<dbReference type="Gene3D" id="3.40.50.1240">
    <property type="entry name" value="Phosphoglycerate mutase-like"/>
    <property type="match status" value="1"/>
</dbReference>
<protein>
    <submittedName>
        <fullName evidence="1">Lysosomal acid phosphatase</fullName>
    </submittedName>
</protein>
<name>A0AAV4QP93_CAEEX</name>
<dbReference type="InterPro" id="IPR029033">
    <property type="entry name" value="His_PPase_superfam"/>
</dbReference>
<dbReference type="AlphaFoldDB" id="A0AAV4QP93"/>
<reference evidence="1 2" key="1">
    <citation type="submission" date="2021-06" db="EMBL/GenBank/DDBJ databases">
        <title>Caerostris extrusa draft genome.</title>
        <authorList>
            <person name="Kono N."/>
            <person name="Arakawa K."/>
        </authorList>
    </citation>
    <scope>NUCLEOTIDE SEQUENCE [LARGE SCALE GENOMIC DNA]</scope>
</reference>
<feature type="non-terminal residue" evidence="1">
    <location>
        <position position="85"/>
    </location>
</feature>
<dbReference type="EMBL" id="BPLR01006492">
    <property type="protein sequence ID" value="GIY10206.1"/>
    <property type="molecule type" value="Genomic_DNA"/>
</dbReference>
<keyword evidence="2" id="KW-1185">Reference proteome</keyword>
<dbReference type="GO" id="GO:0016791">
    <property type="term" value="F:phosphatase activity"/>
    <property type="evidence" value="ECO:0007669"/>
    <property type="project" value="UniProtKB-ARBA"/>
</dbReference>
<accession>A0AAV4QP93</accession>